<keyword evidence="1" id="KW-0560">Oxidoreductase</keyword>
<dbReference type="RefSeq" id="WP_116013494.1">
    <property type="nucleotide sequence ID" value="NZ_QUOT01000001.1"/>
</dbReference>
<dbReference type="Gene3D" id="3.40.50.720">
    <property type="entry name" value="NAD(P)-binding Rossmann-like Domain"/>
    <property type="match status" value="1"/>
</dbReference>
<evidence type="ECO:0000259" key="2">
    <source>
        <dbReference type="SMART" id="SM00829"/>
    </source>
</evidence>
<gene>
    <name evidence="3" type="ORF">DXX94_01825</name>
</gene>
<accession>A0A3E0TYS4</accession>
<evidence type="ECO:0000313" key="3">
    <source>
        <dbReference type="EMBL" id="REL29559.1"/>
    </source>
</evidence>
<evidence type="ECO:0000313" key="4">
    <source>
        <dbReference type="Proteomes" id="UP000256899"/>
    </source>
</evidence>
<reference evidence="4" key="1">
    <citation type="submission" date="2018-08" db="EMBL/GenBank/DDBJ databases">
        <title>Thalassotalea euphylliae genome.</title>
        <authorList>
            <person name="Summers S."/>
            <person name="Rice S.A."/>
            <person name="Freckelton M.L."/>
            <person name="Nedved B.T."/>
            <person name="Hadfield M.G."/>
        </authorList>
    </citation>
    <scope>NUCLEOTIDE SEQUENCE [LARGE SCALE GENOMIC DNA]</scope>
    <source>
        <strain evidence="4">H3</strain>
    </source>
</reference>
<dbReference type="Gene3D" id="3.90.180.10">
    <property type="entry name" value="Medium-chain alcohol dehydrogenases, catalytic domain"/>
    <property type="match status" value="1"/>
</dbReference>
<dbReference type="InterPro" id="IPR041694">
    <property type="entry name" value="ADH_N_2"/>
</dbReference>
<dbReference type="SMART" id="SM00829">
    <property type="entry name" value="PKS_ER"/>
    <property type="match status" value="1"/>
</dbReference>
<comment type="caution">
    <text evidence="3">The sequence shown here is derived from an EMBL/GenBank/DDBJ whole genome shotgun (WGS) entry which is preliminary data.</text>
</comment>
<sequence length="334" mass="35982">MEQNTYTAIKLIARPTGGPITQDLFDVVQLPKPALEDGEFLIQQTYTSLDPAMFGWMSPDTNSYIPPVALGDVMRSGGIGKVIESKHPSFQVGDRVTGLLGWAELIKSDGKGINKVENDLPDEAILSIFALPGLTATQGLYAIGKPQKGETLVVTGAAGSVGSLVGQLAKADGLNVIGVVGSEDKAKWITQELGFDGAINYKTDDLAAKLDELAPNGIDVFFENTGGPIQEKIYYRMNVHGRIAVCGMIADYATMTPPPGPNWIQMIKKRLTVQGFAMPDHYGEIPQLFQKLAPYVMQGKIKYRAHVLDGLPSAIEGLNLFFTGGNKGKLMVKL</sequence>
<organism evidence="3 4">
    <name type="scientific">Thalassotalea euphylliae</name>
    <dbReference type="NCBI Taxonomy" id="1655234"/>
    <lineage>
        <taxon>Bacteria</taxon>
        <taxon>Pseudomonadati</taxon>
        <taxon>Pseudomonadota</taxon>
        <taxon>Gammaproteobacteria</taxon>
        <taxon>Alteromonadales</taxon>
        <taxon>Colwelliaceae</taxon>
        <taxon>Thalassotalea</taxon>
    </lineage>
</organism>
<dbReference type="EMBL" id="QUOT01000001">
    <property type="protein sequence ID" value="REL29559.1"/>
    <property type="molecule type" value="Genomic_DNA"/>
</dbReference>
<dbReference type="SUPFAM" id="SSF51735">
    <property type="entry name" value="NAD(P)-binding Rossmann-fold domains"/>
    <property type="match status" value="1"/>
</dbReference>
<name>A0A3E0TYS4_9GAMM</name>
<dbReference type="InterPro" id="IPR011032">
    <property type="entry name" value="GroES-like_sf"/>
</dbReference>
<dbReference type="PANTHER" id="PTHR43205:SF7">
    <property type="entry name" value="PROSTAGLANDIN REDUCTASE 1"/>
    <property type="match status" value="1"/>
</dbReference>
<dbReference type="AlphaFoldDB" id="A0A3E0TYS4"/>
<dbReference type="InterPro" id="IPR020843">
    <property type="entry name" value="ER"/>
</dbReference>
<dbReference type="InterPro" id="IPR036291">
    <property type="entry name" value="NAD(P)-bd_dom_sf"/>
</dbReference>
<dbReference type="SUPFAM" id="SSF50129">
    <property type="entry name" value="GroES-like"/>
    <property type="match status" value="1"/>
</dbReference>
<dbReference type="PANTHER" id="PTHR43205">
    <property type="entry name" value="PROSTAGLANDIN REDUCTASE"/>
    <property type="match status" value="1"/>
</dbReference>
<keyword evidence="4" id="KW-1185">Reference proteome</keyword>
<dbReference type="Proteomes" id="UP000256899">
    <property type="component" value="Unassembled WGS sequence"/>
</dbReference>
<dbReference type="GO" id="GO:0016628">
    <property type="term" value="F:oxidoreductase activity, acting on the CH-CH group of donors, NAD or NADP as acceptor"/>
    <property type="evidence" value="ECO:0007669"/>
    <property type="project" value="InterPro"/>
</dbReference>
<dbReference type="CDD" id="cd05288">
    <property type="entry name" value="PGDH"/>
    <property type="match status" value="1"/>
</dbReference>
<dbReference type="Pfam" id="PF00107">
    <property type="entry name" value="ADH_zinc_N"/>
    <property type="match status" value="1"/>
</dbReference>
<dbReference type="Pfam" id="PF16884">
    <property type="entry name" value="ADH_N_2"/>
    <property type="match status" value="1"/>
</dbReference>
<feature type="domain" description="Enoyl reductase (ER)" evidence="2">
    <location>
        <begin position="23"/>
        <end position="332"/>
    </location>
</feature>
<protein>
    <submittedName>
        <fullName evidence="3">NADP-dependent oxidoreductase</fullName>
    </submittedName>
</protein>
<evidence type="ECO:0000256" key="1">
    <source>
        <dbReference type="ARBA" id="ARBA00023002"/>
    </source>
</evidence>
<proteinExistence type="predicted"/>
<dbReference type="InterPro" id="IPR045010">
    <property type="entry name" value="MDR_fam"/>
</dbReference>
<dbReference type="InterPro" id="IPR013149">
    <property type="entry name" value="ADH-like_C"/>
</dbReference>
<dbReference type="FunFam" id="3.40.50.720:FF:000121">
    <property type="entry name" value="Prostaglandin reductase 2"/>
    <property type="match status" value="1"/>
</dbReference>